<dbReference type="Pfam" id="PF01425">
    <property type="entry name" value="Amidase"/>
    <property type="match status" value="1"/>
</dbReference>
<evidence type="ECO:0000256" key="2">
    <source>
        <dbReference type="ARBA" id="ARBA00022598"/>
    </source>
</evidence>
<evidence type="ECO:0000256" key="4">
    <source>
        <dbReference type="ARBA" id="ARBA00022840"/>
    </source>
</evidence>
<keyword evidence="3 8" id="KW-0547">Nucleotide-binding</keyword>
<comment type="function">
    <text evidence="6 8">Allows the formation of correctly charged Gln-tRNA(Gln) through the transamidation of misacylated Glu-tRNA(Gln) in organisms which lack glutaminyl-tRNA synthetase. The reaction takes place in the presence of glutamine and ATP through an activated gamma-phospho-Glu-tRNA(Gln).</text>
</comment>
<dbReference type="InterPro" id="IPR020556">
    <property type="entry name" value="Amidase_CS"/>
</dbReference>
<keyword evidence="2 8" id="KW-0436">Ligase</keyword>
<evidence type="ECO:0000313" key="10">
    <source>
        <dbReference type="EMBL" id="GGO40869.1"/>
    </source>
</evidence>
<dbReference type="InterPro" id="IPR004412">
    <property type="entry name" value="GatA"/>
</dbReference>
<dbReference type="Proteomes" id="UP000642509">
    <property type="component" value="Unassembled WGS sequence"/>
</dbReference>
<keyword evidence="5 8" id="KW-0648">Protein biosynthesis</keyword>
<dbReference type="PROSITE" id="PS00571">
    <property type="entry name" value="AMIDASES"/>
    <property type="match status" value="1"/>
</dbReference>
<gene>
    <name evidence="8 10" type="primary">gatA</name>
    <name evidence="10" type="ORF">GCM10010977_03870</name>
</gene>
<keyword evidence="4 8" id="KW-0067">ATP-binding</keyword>
<evidence type="ECO:0000256" key="1">
    <source>
        <dbReference type="ARBA" id="ARBA00008069"/>
    </source>
</evidence>
<reference evidence="11" key="1">
    <citation type="journal article" date="2019" name="Int. J. Syst. Evol. Microbiol.">
        <title>The Global Catalogue of Microorganisms (GCM) 10K type strain sequencing project: providing services to taxonomists for standard genome sequencing and annotation.</title>
        <authorList>
            <consortium name="The Broad Institute Genomics Platform"/>
            <consortium name="The Broad Institute Genome Sequencing Center for Infectious Disease"/>
            <person name="Wu L."/>
            <person name="Ma J."/>
        </authorList>
    </citation>
    <scope>NUCLEOTIDE SEQUENCE [LARGE SCALE GENOMIC DNA]</scope>
    <source>
        <strain evidence="11">CGMCC 1.7064</strain>
    </source>
</reference>
<dbReference type="PANTHER" id="PTHR11895:SF151">
    <property type="entry name" value="GLUTAMYL-TRNA(GLN) AMIDOTRANSFERASE SUBUNIT A"/>
    <property type="match status" value="1"/>
</dbReference>
<evidence type="ECO:0000259" key="9">
    <source>
        <dbReference type="Pfam" id="PF01425"/>
    </source>
</evidence>
<dbReference type="InterPro" id="IPR000120">
    <property type="entry name" value="Amidase"/>
</dbReference>
<feature type="active site" description="Charge relay system" evidence="8">
    <location>
        <position position="102"/>
    </location>
</feature>
<dbReference type="InterPro" id="IPR036928">
    <property type="entry name" value="AS_sf"/>
</dbReference>
<evidence type="ECO:0000313" key="11">
    <source>
        <dbReference type="Proteomes" id="UP000642509"/>
    </source>
</evidence>
<dbReference type="HAMAP" id="MF_00120">
    <property type="entry name" value="GatA"/>
    <property type="match status" value="1"/>
</dbReference>
<dbReference type="EMBL" id="BMLQ01000001">
    <property type="protein sequence ID" value="GGO40869.1"/>
    <property type="molecule type" value="Genomic_DNA"/>
</dbReference>
<dbReference type="PANTHER" id="PTHR11895">
    <property type="entry name" value="TRANSAMIDASE"/>
    <property type="match status" value="1"/>
</dbReference>
<evidence type="ECO:0000256" key="6">
    <source>
        <dbReference type="ARBA" id="ARBA00025295"/>
    </source>
</evidence>
<feature type="active site" description="Acyl-ester intermediate" evidence="8">
    <location>
        <position position="201"/>
    </location>
</feature>
<dbReference type="InterPro" id="IPR023631">
    <property type="entry name" value="Amidase_dom"/>
</dbReference>
<name>A0ABQ2LNE7_9MICC</name>
<comment type="subunit">
    <text evidence="8">Heterotrimer of A, B and C subunits.</text>
</comment>
<feature type="domain" description="Amidase" evidence="9">
    <location>
        <begin position="36"/>
        <end position="490"/>
    </location>
</feature>
<comment type="similarity">
    <text evidence="1 8">Belongs to the amidase family. GatA subfamily.</text>
</comment>
<feature type="active site" description="Charge relay system" evidence="8">
    <location>
        <position position="177"/>
    </location>
</feature>
<dbReference type="NCBIfam" id="TIGR00132">
    <property type="entry name" value="gatA"/>
    <property type="match status" value="1"/>
</dbReference>
<dbReference type="SUPFAM" id="SSF75304">
    <property type="entry name" value="Amidase signature (AS) enzymes"/>
    <property type="match status" value="1"/>
</dbReference>
<evidence type="ECO:0000256" key="8">
    <source>
        <dbReference type="HAMAP-Rule" id="MF_00120"/>
    </source>
</evidence>
<accession>A0ABQ2LNE7</accession>
<sequence length="541" mass="55699">MIGMTELTELSANELIKLTALQMAERLRAGEITSVELTQAHLDRIAAVDGPADGQGTGVHAFLHVNTEEALAVAAEVDAIRAAGGTEAQDLHPLAGVPIAVKDLIVTVGQPTTAASKMLEGWMSPYDATVVEKIRAARLPILGKTNLDEFAMGSSTEHSAFGDTRNPWDLGRIPGGSGGGSAAAVAAFMAPLALGTDTGGSIRQPGAVTGTVGAKPTYGAVSRYGVIAMASSLDQVGPVTRTVSDAAALQELIGGHDPKDSTSLPEPMDGLLEAARNGELAGLRIGIIAELEGEGFQEGVLARFQESVQVLKDAGAEVSEVSCPHLGYALGAYYLIMPSEVSSNLAKFDGVRFGNRVVPDGGGTIEQVMGATRAAGFGDEVKRRIILGTYALSAGYYDAYYGSAQKVRTLIQRDFAAAFEQVDLLISPTSPVTAFPLGEKLDDPVAMYNNDIATIPANLAGIPGISVPAGLSEGLPVGIQFLAPARGDATMYRAAAALESRLEEAWGTPFWAQAPELAASSAAAPAGVENAAATATAGGEN</sequence>
<dbReference type="Gene3D" id="3.90.1300.10">
    <property type="entry name" value="Amidase signature (AS) domain"/>
    <property type="match status" value="1"/>
</dbReference>
<evidence type="ECO:0000256" key="5">
    <source>
        <dbReference type="ARBA" id="ARBA00022917"/>
    </source>
</evidence>
<organism evidence="10 11">
    <name type="scientific">Citricoccus zhacaiensis</name>
    <dbReference type="NCBI Taxonomy" id="489142"/>
    <lineage>
        <taxon>Bacteria</taxon>
        <taxon>Bacillati</taxon>
        <taxon>Actinomycetota</taxon>
        <taxon>Actinomycetes</taxon>
        <taxon>Micrococcales</taxon>
        <taxon>Micrococcaceae</taxon>
        <taxon>Citricoccus</taxon>
    </lineage>
</organism>
<evidence type="ECO:0000256" key="3">
    <source>
        <dbReference type="ARBA" id="ARBA00022741"/>
    </source>
</evidence>
<comment type="caution">
    <text evidence="10">The sequence shown here is derived from an EMBL/GenBank/DDBJ whole genome shotgun (WGS) entry which is preliminary data.</text>
</comment>
<evidence type="ECO:0000256" key="7">
    <source>
        <dbReference type="ARBA" id="ARBA00047407"/>
    </source>
</evidence>
<proteinExistence type="inferred from homology"/>
<comment type="catalytic activity">
    <reaction evidence="7 8">
        <text>L-glutamyl-tRNA(Gln) + L-glutamine + ATP + H2O = L-glutaminyl-tRNA(Gln) + L-glutamate + ADP + phosphate + H(+)</text>
        <dbReference type="Rhea" id="RHEA:17521"/>
        <dbReference type="Rhea" id="RHEA-COMP:9681"/>
        <dbReference type="Rhea" id="RHEA-COMP:9684"/>
        <dbReference type="ChEBI" id="CHEBI:15377"/>
        <dbReference type="ChEBI" id="CHEBI:15378"/>
        <dbReference type="ChEBI" id="CHEBI:29985"/>
        <dbReference type="ChEBI" id="CHEBI:30616"/>
        <dbReference type="ChEBI" id="CHEBI:43474"/>
        <dbReference type="ChEBI" id="CHEBI:58359"/>
        <dbReference type="ChEBI" id="CHEBI:78520"/>
        <dbReference type="ChEBI" id="CHEBI:78521"/>
        <dbReference type="ChEBI" id="CHEBI:456216"/>
        <dbReference type="EC" id="6.3.5.7"/>
    </reaction>
</comment>
<dbReference type="EC" id="6.3.5.7" evidence="8"/>
<keyword evidence="11" id="KW-1185">Reference proteome</keyword>
<protein>
    <recommendedName>
        <fullName evidence="8">Glutamyl-tRNA(Gln) amidotransferase subunit A</fullName>
        <shortName evidence="8">Glu-ADT subunit A</shortName>
        <ecNumber evidence="8">6.3.5.7</ecNumber>
    </recommendedName>
</protein>